<organism evidence="1 2">
    <name type="scientific">Phytophthora oleae</name>
    <dbReference type="NCBI Taxonomy" id="2107226"/>
    <lineage>
        <taxon>Eukaryota</taxon>
        <taxon>Sar</taxon>
        <taxon>Stramenopiles</taxon>
        <taxon>Oomycota</taxon>
        <taxon>Peronosporomycetes</taxon>
        <taxon>Peronosporales</taxon>
        <taxon>Peronosporaceae</taxon>
        <taxon>Phytophthora</taxon>
    </lineage>
</organism>
<sequence>MEHMFVSSAQRIEKEALGEKPRAFPLNGQPCSLLGPPLPKFLEHQSSVLEDLCSTLA</sequence>
<reference evidence="1 2" key="1">
    <citation type="submission" date="2024-09" db="EMBL/GenBank/DDBJ databases">
        <title>Genome sequencing and assembly of Phytophthora oleae, isolate VK10A, causative agent of rot of olive drupes.</title>
        <authorList>
            <person name="Conti Taguali S."/>
            <person name="Riolo M."/>
            <person name="La Spada F."/>
            <person name="Cacciola S.O."/>
            <person name="Dionisio G."/>
        </authorList>
    </citation>
    <scope>NUCLEOTIDE SEQUENCE [LARGE SCALE GENOMIC DNA]</scope>
    <source>
        <strain evidence="1 2">VK10A</strain>
    </source>
</reference>
<accession>A0ABD3G706</accession>
<gene>
    <name evidence="1" type="ORF">V7S43_000327</name>
</gene>
<evidence type="ECO:0000313" key="1">
    <source>
        <dbReference type="EMBL" id="KAL3674371.1"/>
    </source>
</evidence>
<proteinExistence type="predicted"/>
<dbReference type="AlphaFoldDB" id="A0ABD3G706"/>
<comment type="caution">
    <text evidence="1">The sequence shown here is derived from an EMBL/GenBank/DDBJ whole genome shotgun (WGS) entry which is preliminary data.</text>
</comment>
<keyword evidence="2" id="KW-1185">Reference proteome</keyword>
<dbReference type="EMBL" id="JBIMZQ010000001">
    <property type="protein sequence ID" value="KAL3674371.1"/>
    <property type="molecule type" value="Genomic_DNA"/>
</dbReference>
<evidence type="ECO:0000313" key="2">
    <source>
        <dbReference type="Proteomes" id="UP001632037"/>
    </source>
</evidence>
<dbReference type="Proteomes" id="UP001632037">
    <property type="component" value="Unassembled WGS sequence"/>
</dbReference>
<protein>
    <submittedName>
        <fullName evidence="1">Uncharacterized protein</fullName>
    </submittedName>
</protein>
<name>A0ABD3G706_9STRA</name>